<keyword evidence="2" id="KW-0169">Cobalamin biosynthesis</keyword>
<evidence type="ECO:0000313" key="10">
    <source>
        <dbReference type="Proteomes" id="UP000248795"/>
    </source>
</evidence>
<keyword evidence="10" id="KW-1185">Reference proteome</keyword>
<evidence type="ECO:0000256" key="3">
    <source>
        <dbReference type="ARBA" id="ARBA00022603"/>
    </source>
</evidence>
<dbReference type="InterPro" id="IPR021744">
    <property type="entry name" value="CbiG_N"/>
</dbReference>
<evidence type="ECO:0000256" key="5">
    <source>
        <dbReference type="ARBA" id="ARBA00022691"/>
    </source>
</evidence>
<evidence type="ECO:0000259" key="7">
    <source>
        <dbReference type="Pfam" id="PF01890"/>
    </source>
</evidence>
<dbReference type="PANTHER" id="PTHR47036:SF1">
    <property type="entry name" value="COBALT-FACTOR III C(17)-METHYLTRANSFERASE-RELATED"/>
    <property type="match status" value="1"/>
</dbReference>
<reference evidence="10" key="1">
    <citation type="submission" date="2018-06" db="EMBL/GenBank/DDBJ databases">
        <title>Aestuariibacter litoralis strain KCTC 52945T.</title>
        <authorList>
            <person name="Li X."/>
            <person name="Salam N."/>
            <person name="Li J.-L."/>
            <person name="Chen Y.-M."/>
            <person name="Yang Z.-W."/>
            <person name="Zhang L.-Y."/>
            <person name="Han M.-X."/>
            <person name="Xiao M."/>
            <person name="Li W.-J."/>
        </authorList>
    </citation>
    <scope>NUCLEOTIDE SEQUENCE [LARGE SCALE GENOMIC DNA]</scope>
    <source>
        <strain evidence="10">KCTC 52945</strain>
    </source>
</reference>
<feature type="domain" description="CobE/GbiG C-terminal" evidence="7">
    <location>
        <begin position="205"/>
        <end position="325"/>
    </location>
</feature>
<name>A0A2W2BLW6_9HYPH</name>
<dbReference type="GO" id="GO:0032259">
    <property type="term" value="P:methylation"/>
    <property type="evidence" value="ECO:0007669"/>
    <property type="project" value="UniProtKB-KW"/>
</dbReference>
<dbReference type="InterPro" id="IPR000878">
    <property type="entry name" value="4pyrrol_Mease"/>
</dbReference>
<keyword evidence="4 9" id="KW-0808">Transferase</keyword>
<dbReference type="InterPro" id="IPR035996">
    <property type="entry name" value="4pyrrol_Methylase_sf"/>
</dbReference>
<accession>A0A2W2BLW6</accession>
<dbReference type="InterPro" id="IPR014777">
    <property type="entry name" value="4pyrrole_Mease_sub1"/>
</dbReference>
<comment type="caution">
    <text evidence="9">The sequence shown here is derived from an EMBL/GenBank/DDBJ whole genome shotgun (WGS) entry which is preliminary data.</text>
</comment>
<dbReference type="PANTHER" id="PTHR47036">
    <property type="entry name" value="COBALT-FACTOR III C(17)-METHYLTRANSFERASE-RELATED"/>
    <property type="match status" value="1"/>
</dbReference>
<dbReference type="CDD" id="cd11646">
    <property type="entry name" value="Precorrin_3B_C17_MT"/>
    <property type="match status" value="1"/>
</dbReference>
<dbReference type="UniPathway" id="UPA00148"/>
<dbReference type="Pfam" id="PF11760">
    <property type="entry name" value="CbiG_N"/>
    <property type="match status" value="1"/>
</dbReference>
<dbReference type="Gene3D" id="3.30.950.10">
    <property type="entry name" value="Methyltransferase, Cobalt-precorrin-4 Transmethylase, Domain 2"/>
    <property type="match status" value="1"/>
</dbReference>
<dbReference type="Pfam" id="PF01890">
    <property type="entry name" value="CbiG_C"/>
    <property type="match status" value="1"/>
</dbReference>
<proteinExistence type="predicted"/>
<evidence type="ECO:0000256" key="2">
    <source>
        <dbReference type="ARBA" id="ARBA00022573"/>
    </source>
</evidence>
<dbReference type="InterPro" id="IPR006363">
    <property type="entry name" value="Cbl_synth_CobJ/CibH_dom"/>
</dbReference>
<dbReference type="GO" id="GO:0009236">
    <property type="term" value="P:cobalamin biosynthetic process"/>
    <property type="evidence" value="ECO:0007669"/>
    <property type="project" value="UniProtKB-UniPathway"/>
</dbReference>
<dbReference type="Gene3D" id="3.40.50.11220">
    <property type="match status" value="1"/>
</dbReference>
<evidence type="ECO:0000259" key="8">
    <source>
        <dbReference type="Pfam" id="PF11760"/>
    </source>
</evidence>
<dbReference type="AlphaFoldDB" id="A0A2W2BLW6"/>
<evidence type="ECO:0000256" key="4">
    <source>
        <dbReference type="ARBA" id="ARBA00022679"/>
    </source>
</evidence>
<evidence type="ECO:0000256" key="1">
    <source>
        <dbReference type="ARBA" id="ARBA00004953"/>
    </source>
</evidence>
<gene>
    <name evidence="9" type="primary">cobJ</name>
    <name evidence="9" type="ORF">DK847_10220</name>
</gene>
<evidence type="ECO:0000313" key="9">
    <source>
        <dbReference type="EMBL" id="PZF76837.1"/>
    </source>
</evidence>
<dbReference type="InterPro" id="IPR038029">
    <property type="entry name" value="GbiG_N_sf"/>
</dbReference>
<dbReference type="GO" id="GO:0008168">
    <property type="term" value="F:methyltransferase activity"/>
    <property type="evidence" value="ECO:0007669"/>
    <property type="project" value="UniProtKB-KW"/>
</dbReference>
<sequence>MVKPVLLVLGASALPLAQKLKGPLDAEIHTPQCVSGGDVTYAKATAHFAQLFAQGRSIIGLCAAGIIIRAVAAQLHDKRSEPPVIALAEDGSSVVPLLGGHHGANELARRIAKLTGGYAAVTTASDVRFGFALDDPAPGFVLANPQEMKPATAALLNGAPLALEGTLNPFPAATYADGPDAVTLAVTEQRIEGAKTTLVYHPKTLVMGLGCERHAEASELIALAEKVLTDAGLSPASLAAVASIDLKSDEAAIHAVAMHFGVPARFFTADDLARETPRLRNPSEIVAKEVGVAGVAEAAALAAAGTSSDLIVEKTRSARGTCAIAKAPQPILDLPGQPRGIVHVVGIGPGTPDWRAPAARAALEASTDWVGYGLYLDLVADLSSGQQEHRFPLGGEEDRVRHAIELAKQGKEVALVCSGDAGIYAMAALVYEVIDLEPARIAVNVIPGISAFQAAAAKAGAMIGHDFCCISLSDLLTPWEAIEKRLHGAAEGDFVISFYNPRSLKRRDQLERAFAILKGHRPADTPVVIASNLGRPEEKVRIVRFADFNPDDVDMLTLVMVGSSQSKCFTRGDGRTYAYTPRGYARKREAAE</sequence>
<dbReference type="InterPro" id="IPR014776">
    <property type="entry name" value="4pyrrole_Mease_sub2"/>
</dbReference>
<keyword evidence="5" id="KW-0949">S-adenosyl-L-methionine</keyword>
<protein>
    <submittedName>
        <fullName evidence="9">Precorrin-3B C(17)-methyltransferase</fullName>
    </submittedName>
</protein>
<dbReference type="Gene3D" id="3.40.1010.10">
    <property type="entry name" value="Cobalt-precorrin-4 Transmethylase, Domain 1"/>
    <property type="match status" value="1"/>
</dbReference>
<feature type="domain" description="Cobalamin synthesis G N-terminal" evidence="8">
    <location>
        <begin position="47"/>
        <end position="126"/>
    </location>
</feature>
<dbReference type="SUPFAM" id="SSF53790">
    <property type="entry name" value="Tetrapyrrole methylase"/>
    <property type="match status" value="1"/>
</dbReference>
<comment type="pathway">
    <text evidence="1">Cofactor biosynthesis; adenosylcobalamin biosynthesis.</text>
</comment>
<dbReference type="EMBL" id="QKVK01000004">
    <property type="protein sequence ID" value="PZF76837.1"/>
    <property type="molecule type" value="Genomic_DNA"/>
</dbReference>
<organism evidence="9 10">
    <name type="scientific">Aestuariivirga litoralis</name>
    <dbReference type="NCBI Taxonomy" id="2650924"/>
    <lineage>
        <taxon>Bacteria</taxon>
        <taxon>Pseudomonadati</taxon>
        <taxon>Pseudomonadota</taxon>
        <taxon>Alphaproteobacteria</taxon>
        <taxon>Hyphomicrobiales</taxon>
        <taxon>Aestuariivirgaceae</taxon>
        <taxon>Aestuariivirga</taxon>
    </lineage>
</organism>
<dbReference type="Proteomes" id="UP000248795">
    <property type="component" value="Unassembled WGS sequence"/>
</dbReference>
<dbReference type="SUPFAM" id="SSF159672">
    <property type="entry name" value="CbiG N-terminal domain-like"/>
    <property type="match status" value="1"/>
</dbReference>
<dbReference type="NCBIfam" id="TIGR01466">
    <property type="entry name" value="cobJ_cbiH"/>
    <property type="match status" value="1"/>
</dbReference>
<dbReference type="Pfam" id="PF00590">
    <property type="entry name" value="TP_methylase"/>
    <property type="match status" value="1"/>
</dbReference>
<evidence type="ECO:0000259" key="6">
    <source>
        <dbReference type="Pfam" id="PF00590"/>
    </source>
</evidence>
<dbReference type="SUPFAM" id="SSF159664">
    <property type="entry name" value="CobE/GbiG C-terminal domain-like"/>
    <property type="match status" value="1"/>
</dbReference>
<feature type="domain" description="Tetrapyrrole methylase" evidence="6">
    <location>
        <begin position="342"/>
        <end position="546"/>
    </location>
</feature>
<keyword evidence="3 9" id="KW-0489">Methyltransferase</keyword>
<dbReference type="Gene3D" id="3.30.420.180">
    <property type="entry name" value="CobE/GbiG C-terminal domain"/>
    <property type="match status" value="1"/>
</dbReference>
<dbReference type="RefSeq" id="WP_111198343.1">
    <property type="nucleotide sequence ID" value="NZ_QKVK01000004.1"/>
</dbReference>
<dbReference type="InterPro" id="IPR051810">
    <property type="entry name" value="Precorrin_MeTrfase"/>
</dbReference>
<dbReference type="InterPro" id="IPR002750">
    <property type="entry name" value="CobE/GbiG_C"/>
</dbReference>
<dbReference type="InterPro" id="IPR036518">
    <property type="entry name" value="CobE/GbiG_C_sf"/>
</dbReference>